<dbReference type="Gene3D" id="1.20.5.1930">
    <property type="match status" value="1"/>
</dbReference>
<keyword evidence="4" id="KW-0418">Kinase</keyword>
<dbReference type="PANTHER" id="PTHR43547:SF2">
    <property type="entry name" value="HYBRID SIGNAL TRANSDUCTION HISTIDINE KINASE C"/>
    <property type="match status" value="1"/>
</dbReference>
<dbReference type="CDD" id="cd16917">
    <property type="entry name" value="HATPase_UhpB-NarQ-NarX-like"/>
    <property type="match status" value="1"/>
</dbReference>
<dbReference type="InterPro" id="IPR003594">
    <property type="entry name" value="HATPase_dom"/>
</dbReference>
<dbReference type="Gene3D" id="2.60.40.10">
    <property type="entry name" value="Immunoglobulins"/>
    <property type="match status" value="1"/>
</dbReference>
<organism evidence="4">
    <name type="scientific">hydrocarbon metagenome</name>
    <dbReference type="NCBI Taxonomy" id="938273"/>
    <lineage>
        <taxon>unclassified sequences</taxon>
        <taxon>metagenomes</taxon>
        <taxon>ecological metagenomes</taxon>
    </lineage>
</organism>
<dbReference type="GO" id="GO:0046983">
    <property type="term" value="F:protein dimerization activity"/>
    <property type="evidence" value="ECO:0007669"/>
    <property type="project" value="InterPro"/>
</dbReference>
<dbReference type="PANTHER" id="PTHR43547">
    <property type="entry name" value="TWO-COMPONENT HISTIDINE KINASE"/>
    <property type="match status" value="1"/>
</dbReference>
<dbReference type="InterPro" id="IPR005467">
    <property type="entry name" value="His_kinase_dom"/>
</dbReference>
<dbReference type="PROSITE" id="PS50109">
    <property type="entry name" value="HIS_KIN"/>
    <property type="match status" value="1"/>
</dbReference>
<dbReference type="InterPro" id="IPR015943">
    <property type="entry name" value="WD40/YVTN_repeat-like_dom_sf"/>
</dbReference>
<dbReference type="InterPro" id="IPR011712">
    <property type="entry name" value="Sig_transdc_His_kin_sub3_dim/P"/>
</dbReference>
<name>A0A0W8FWW8_9ZZZZ</name>
<gene>
    <name evidence="4" type="ORF">ASZ90_004804</name>
</gene>
<evidence type="ECO:0000259" key="3">
    <source>
        <dbReference type="PROSITE" id="PS50109"/>
    </source>
</evidence>
<dbReference type="GO" id="GO:0000155">
    <property type="term" value="F:phosphorelay sensor kinase activity"/>
    <property type="evidence" value="ECO:0007669"/>
    <property type="project" value="InterPro"/>
</dbReference>
<dbReference type="AlphaFoldDB" id="A0A0W8FWW8"/>
<keyword evidence="2" id="KW-0472">Membrane</keyword>
<dbReference type="Pfam" id="PF07495">
    <property type="entry name" value="Y_Y_Y"/>
    <property type="match status" value="1"/>
</dbReference>
<keyword evidence="1" id="KW-0597">Phosphoprotein</keyword>
<protein>
    <submittedName>
        <fullName evidence="4">Sensor histidine kinase</fullName>
    </submittedName>
</protein>
<keyword evidence="2" id="KW-0812">Transmembrane</keyword>
<evidence type="ECO:0000256" key="1">
    <source>
        <dbReference type="ARBA" id="ARBA00022553"/>
    </source>
</evidence>
<dbReference type="SMART" id="SM00387">
    <property type="entry name" value="HATPase_c"/>
    <property type="match status" value="1"/>
</dbReference>
<dbReference type="InterPro" id="IPR036890">
    <property type="entry name" value="HATPase_C_sf"/>
</dbReference>
<dbReference type="Pfam" id="PF02518">
    <property type="entry name" value="HATPase_c"/>
    <property type="match status" value="1"/>
</dbReference>
<dbReference type="InterPro" id="IPR011110">
    <property type="entry name" value="Reg_prop"/>
</dbReference>
<dbReference type="GO" id="GO:0016020">
    <property type="term" value="C:membrane"/>
    <property type="evidence" value="ECO:0007669"/>
    <property type="project" value="InterPro"/>
</dbReference>
<dbReference type="Gene3D" id="3.30.565.10">
    <property type="entry name" value="Histidine kinase-like ATPase, C-terminal domain"/>
    <property type="match status" value="1"/>
</dbReference>
<dbReference type="SUPFAM" id="SSF101898">
    <property type="entry name" value="NHL repeat"/>
    <property type="match status" value="1"/>
</dbReference>
<reference evidence="4" key="1">
    <citation type="journal article" date="2015" name="Proc. Natl. Acad. Sci. U.S.A.">
        <title>Networks of energetic and metabolic interactions define dynamics in microbial communities.</title>
        <authorList>
            <person name="Embree M."/>
            <person name="Liu J.K."/>
            <person name="Al-Bassam M.M."/>
            <person name="Zengler K."/>
        </authorList>
    </citation>
    <scope>NUCLEOTIDE SEQUENCE</scope>
</reference>
<feature type="transmembrane region" description="Helical" evidence="2">
    <location>
        <begin position="701"/>
        <end position="719"/>
    </location>
</feature>
<dbReference type="InterPro" id="IPR013783">
    <property type="entry name" value="Ig-like_fold"/>
</dbReference>
<dbReference type="InterPro" id="IPR011123">
    <property type="entry name" value="Y_Y_Y"/>
</dbReference>
<proteinExistence type="predicted"/>
<evidence type="ECO:0000313" key="4">
    <source>
        <dbReference type="EMBL" id="KUG25376.1"/>
    </source>
</evidence>
<dbReference type="SUPFAM" id="SSF55874">
    <property type="entry name" value="ATPase domain of HSP90 chaperone/DNA topoisomerase II/histidine kinase"/>
    <property type="match status" value="1"/>
</dbReference>
<dbReference type="SUPFAM" id="SSF63829">
    <property type="entry name" value="Calcium-dependent phosphotriesterase"/>
    <property type="match status" value="1"/>
</dbReference>
<sequence>MNKLNLNSGKVTRFQFDSTSTNSIAGNTIRSIKEDHSGKLWIATWGHGISLFDKNNDQFSSIKNDPNDPNSLSNDFVRTICVSKNGTVWVGTGNGLNKYDESTNQFERFYHQKNDQNSLTEDFIVSIYEDNNEKIWIGTRKGLNYFNPVNNSVKRFVNDESKKNSFPANIILDIFEDENSTIWAATYSKGIVKFNYSNISEEIEYDIYNNQNTNPKSISGNYVRKIFQDKGGIMWAGTWGAGLNKYNPQPPKFNHIRADIKQKISLSYPYVRSFMVDKDSNLWVGTHGKGIDIFNKTFTTKENQNLAKIDLSGLSENTVFSMYEEDNIVWIATDDGLYKYNVSKKQTSKIFFDEKIYTPVNRKMRVKQIQPFKNQLLLATQSGVAFYNPNENNFQYFDDIWKTQTVLKKSVNFMIVDKNNNLWVATAYDGLYKATFDKTETEIIPFDIYVYESGKGTNHISDNKINHICIAKDGVIWIGTNQGLNRLDPTTGDINYYLEEDGLANNLIYGIVEDDNGNLWISTNNGLSKSFKENGRRIFRNFTQRDGLQSNEFNQASCYKSSDGTVYFGGINGFNYFKPEEVTDNQNLPQIEITRVKVVDKEIDLRKLKNNTLEVSYFQNILSFTFAALEYTDPLRNQYKYMLEGFHDEWIDAGNFRYATFTNLDPGNYQLKVIASNNDGVWNNEAGILNIIVNPPFYKTYWFYALVTSFVLFVVYRFYYIKIQRKLEMDKLRLKIASDLHDEVGSSLSQIAINASMINYETDIDKIKKKGEIIQTKSGAMINVMNDVIWSIDSRNDKLESLIDRIKSTAMDLASSKEIKVDFQIKISNPHKNLKVNLRQNVFLIVKESINNAVKYSGADLITIKISESSDKLNISVIDNGPGLPDQIESKGSGLKNMKHRTELINGEIYFINNNGLTIELTVELK</sequence>
<dbReference type="EMBL" id="LNQE01000701">
    <property type="protein sequence ID" value="KUG25376.1"/>
    <property type="molecule type" value="Genomic_DNA"/>
</dbReference>
<keyword evidence="4" id="KW-0808">Transferase</keyword>
<keyword evidence="2" id="KW-1133">Transmembrane helix</keyword>
<comment type="caution">
    <text evidence="4">The sequence shown here is derived from an EMBL/GenBank/DDBJ whole genome shotgun (WGS) entry which is preliminary data.</text>
</comment>
<feature type="domain" description="Histidine kinase" evidence="3">
    <location>
        <begin position="739"/>
        <end position="926"/>
    </location>
</feature>
<dbReference type="Gene3D" id="2.130.10.10">
    <property type="entry name" value="YVTN repeat-like/Quinoprotein amine dehydrogenase"/>
    <property type="match status" value="2"/>
</dbReference>
<dbReference type="Pfam" id="PF07494">
    <property type="entry name" value="Reg_prop"/>
    <property type="match status" value="7"/>
</dbReference>
<evidence type="ECO:0000256" key="2">
    <source>
        <dbReference type="SAM" id="Phobius"/>
    </source>
</evidence>
<dbReference type="Pfam" id="PF07730">
    <property type="entry name" value="HisKA_3"/>
    <property type="match status" value="1"/>
</dbReference>
<accession>A0A0W8FWW8</accession>